<dbReference type="EMBL" id="PCMW01000033">
    <property type="protein sequence ID" value="PDS25053.1"/>
    <property type="molecule type" value="Genomic_DNA"/>
</dbReference>
<name>A0A2H3KZ22_9FLAO</name>
<comment type="caution">
    <text evidence="1">The sequence shown here is derived from an EMBL/GenBank/DDBJ whole genome shotgun (WGS) entry which is preliminary data.</text>
</comment>
<organism evidence="1 2">
    <name type="scientific">Flavobacterium branchiophilum</name>
    <dbReference type="NCBI Taxonomy" id="55197"/>
    <lineage>
        <taxon>Bacteria</taxon>
        <taxon>Pseudomonadati</taxon>
        <taxon>Bacteroidota</taxon>
        <taxon>Flavobacteriia</taxon>
        <taxon>Flavobacteriales</taxon>
        <taxon>Flavobacteriaceae</taxon>
        <taxon>Flavobacterium</taxon>
    </lineage>
</organism>
<reference evidence="1 2" key="1">
    <citation type="submission" date="2017-09" db="EMBL/GenBank/DDBJ databases">
        <title>Whole genomes of Flavobacteriaceae.</title>
        <authorList>
            <person name="Stine C."/>
            <person name="Li C."/>
            <person name="Tadesse D."/>
        </authorList>
    </citation>
    <scope>NUCLEOTIDE SEQUENCE [LARGE SCALE GENOMIC DNA]</scope>
    <source>
        <strain evidence="1 2">ATCC 35036</strain>
    </source>
</reference>
<evidence type="ECO:0000313" key="1">
    <source>
        <dbReference type="EMBL" id="PDS25053.1"/>
    </source>
</evidence>
<protein>
    <submittedName>
        <fullName evidence="1">Uncharacterized protein</fullName>
    </submittedName>
</protein>
<evidence type="ECO:0000313" key="2">
    <source>
        <dbReference type="Proteomes" id="UP000220828"/>
    </source>
</evidence>
<accession>A0A2H3KZ22</accession>
<dbReference type="Proteomes" id="UP000220828">
    <property type="component" value="Unassembled WGS sequence"/>
</dbReference>
<gene>
    <name evidence="1" type="ORF">B0A77_06275</name>
</gene>
<proteinExistence type="predicted"/>
<sequence>MYQKGGRTFLVPFSMTIFTKNSHRPYIIWHILAKRANETNHFIEMFGIEKFFLILSLLNLKNNDICNTKKLILWE</sequence>
<dbReference type="AlphaFoldDB" id="A0A2H3KZ22"/>